<gene>
    <name evidence="1" type="ORF">HF086_000360</name>
</gene>
<protein>
    <recommendedName>
        <fullName evidence="3">Peptidase aspartic putative domain-containing protein</fullName>
    </recommendedName>
</protein>
<evidence type="ECO:0000313" key="1">
    <source>
        <dbReference type="EMBL" id="KAH9633000.1"/>
    </source>
</evidence>
<reference evidence="1" key="1">
    <citation type="journal article" date="2021" name="G3 (Bethesda)">
        <title>Genome and transcriptome analysis of the beet armyworm Spodoptera exigua reveals targets for pest control. .</title>
        <authorList>
            <person name="Simon S."/>
            <person name="Breeschoten T."/>
            <person name="Jansen H.J."/>
            <person name="Dirks R.P."/>
            <person name="Schranz M.E."/>
            <person name="Ros V.I.D."/>
        </authorList>
    </citation>
    <scope>NUCLEOTIDE SEQUENCE</scope>
    <source>
        <strain evidence="1">TB_SE_WUR_2020</strain>
    </source>
</reference>
<dbReference type="Proteomes" id="UP000814243">
    <property type="component" value="Unassembled WGS sequence"/>
</dbReference>
<name>A0A922MAX9_SPOEX</name>
<evidence type="ECO:0008006" key="3">
    <source>
        <dbReference type="Google" id="ProtNLM"/>
    </source>
</evidence>
<proteinExistence type="predicted"/>
<comment type="caution">
    <text evidence="1">The sequence shown here is derived from an EMBL/GenBank/DDBJ whole genome shotgun (WGS) entry which is preliminary data.</text>
</comment>
<sequence>MIGESATDIKKLLNTTSDCLESIKNLDIDLGSILIIHIITEKLDKVTRRAWELKSVTSLLPFAKVARLEWVDLNDDDLADPEYFIPNRIDVLLGAEVYSQVIQHGVKKNTNGTLLAQETTLGWVLSRLVTNLIREAEATTGRDNQIDQTTNEGNYERGDIWKHYHKKMQNIRPAGTDCSGLL</sequence>
<evidence type="ECO:0000313" key="2">
    <source>
        <dbReference type="Proteomes" id="UP000814243"/>
    </source>
</evidence>
<dbReference type="EMBL" id="JACEFF010000675">
    <property type="protein sequence ID" value="KAH9633000.1"/>
    <property type="molecule type" value="Genomic_DNA"/>
</dbReference>
<organism evidence="1 2">
    <name type="scientific">Spodoptera exigua</name>
    <name type="common">Beet armyworm</name>
    <name type="synonym">Noctua fulgens</name>
    <dbReference type="NCBI Taxonomy" id="7107"/>
    <lineage>
        <taxon>Eukaryota</taxon>
        <taxon>Metazoa</taxon>
        <taxon>Ecdysozoa</taxon>
        <taxon>Arthropoda</taxon>
        <taxon>Hexapoda</taxon>
        <taxon>Insecta</taxon>
        <taxon>Pterygota</taxon>
        <taxon>Neoptera</taxon>
        <taxon>Endopterygota</taxon>
        <taxon>Lepidoptera</taxon>
        <taxon>Glossata</taxon>
        <taxon>Ditrysia</taxon>
        <taxon>Noctuoidea</taxon>
        <taxon>Noctuidae</taxon>
        <taxon>Amphipyrinae</taxon>
        <taxon>Spodoptera</taxon>
    </lineage>
</organism>
<dbReference type="AlphaFoldDB" id="A0A922MAX9"/>
<accession>A0A922MAX9</accession>